<dbReference type="AlphaFoldDB" id="A0A0D0DW55"/>
<reference evidence="2" key="2">
    <citation type="submission" date="2015-01" db="EMBL/GenBank/DDBJ databases">
        <title>Evolutionary Origins and Diversification of the Mycorrhizal Mutualists.</title>
        <authorList>
            <consortium name="DOE Joint Genome Institute"/>
            <consortium name="Mycorrhizal Genomics Consortium"/>
            <person name="Kohler A."/>
            <person name="Kuo A."/>
            <person name="Nagy L.G."/>
            <person name="Floudas D."/>
            <person name="Copeland A."/>
            <person name="Barry K.W."/>
            <person name="Cichocki N."/>
            <person name="Veneault-Fourrey C."/>
            <person name="LaButti K."/>
            <person name="Lindquist E.A."/>
            <person name="Lipzen A."/>
            <person name="Lundell T."/>
            <person name="Morin E."/>
            <person name="Murat C."/>
            <person name="Riley R."/>
            <person name="Ohm R."/>
            <person name="Sun H."/>
            <person name="Tunlid A."/>
            <person name="Henrissat B."/>
            <person name="Grigoriev I.V."/>
            <person name="Hibbett D.S."/>
            <person name="Martin F."/>
        </authorList>
    </citation>
    <scope>NUCLEOTIDE SEQUENCE [LARGE SCALE GENOMIC DNA]</scope>
    <source>
        <strain evidence="2">Ve08.2h10</strain>
    </source>
</reference>
<name>A0A0D0DW55_9AGAM</name>
<feature type="non-terminal residue" evidence="1">
    <location>
        <position position="172"/>
    </location>
</feature>
<evidence type="ECO:0000313" key="2">
    <source>
        <dbReference type="Proteomes" id="UP000054538"/>
    </source>
</evidence>
<sequence length="172" mass="19213">IGYTYGQQAYKPLTKYNIECQTVISSHHVTFDEARAILAHDLAPWNVPTVEGQWEGLLLRQHKPEHQNSKEEDSKFQTLDSYRIVAVDNVPLENLLDALEAQQPLSPTIDDLTNCFKKLHMVPCSCSCSDSHPTLTSISRKTCSSPKCSWSPQKQPATQTNWLGLGLLMGCG</sequence>
<accession>A0A0D0DW55</accession>
<organism evidence="1 2">
    <name type="scientific">Paxillus rubicundulus Ve08.2h10</name>
    <dbReference type="NCBI Taxonomy" id="930991"/>
    <lineage>
        <taxon>Eukaryota</taxon>
        <taxon>Fungi</taxon>
        <taxon>Dikarya</taxon>
        <taxon>Basidiomycota</taxon>
        <taxon>Agaricomycotina</taxon>
        <taxon>Agaricomycetes</taxon>
        <taxon>Agaricomycetidae</taxon>
        <taxon>Boletales</taxon>
        <taxon>Paxilineae</taxon>
        <taxon>Paxillaceae</taxon>
        <taxon>Paxillus</taxon>
    </lineage>
</organism>
<dbReference type="InParanoid" id="A0A0D0DW55"/>
<dbReference type="Proteomes" id="UP000054538">
    <property type="component" value="Unassembled WGS sequence"/>
</dbReference>
<dbReference type="EMBL" id="KN824860">
    <property type="protein sequence ID" value="KIK99418.1"/>
    <property type="molecule type" value="Genomic_DNA"/>
</dbReference>
<reference evidence="1 2" key="1">
    <citation type="submission" date="2014-04" db="EMBL/GenBank/DDBJ databases">
        <authorList>
            <consortium name="DOE Joint Genome Institute"/>
            <person name="Kuo A."/>
            <person name="Kohler A."/>
            <person name="Jargeat P."/>
            <person name="Nagy L.G."/>
            <person name="Floudas D."/>
            <person name="Copeland A."/>
            <person name="Barry K.W."/>
            <person name="Cichocki N."/>
            <person name="Veneault-Fourrey C."/>
            <person name="LaButti K."/>
            <person name="Lindquist E.A."/>
            <person name="Lipzen A."/>
            <person name="Lundell T."/>
            <person name="Morin E."/>
            <person name="Murat C."/>
            <person name="Sun H."/>
            <person name="Tunlid A."/>
            <person name="Henrissat B."/>
            <person name="Grigoriev I.V."/>
            <person name="Hibbett D.S."/>
            <person name="Martin F."/>
            <person name="Nordberg H.P."/>
            <person name="Cantor M.N."/>
            <person name="Hua S.X."/>
        </authorList>
    </citation>
    <scope>NUCLEOTIDE SEQUENCE [LARGE SCALE GENOMIC DNA]</scope>
    <source>
        <strain evidence="1 2">Ve08.2h10</strain>
    </source>
</reference>
<evidence type="ECO:0000313" key="1">
    <source>
        <dbReference type="EMBL" id="KIK99418.1"/>
    </source>
</evidence>
<protein>
    <submittedName>
        <fullName evidence="1">Uncharacterized protein</fullName>
    </submittedName>
</protein>
<proteinExistence type="predicted"/>
<dbReference type="HOGENOM" id="CLU_1559005_0_0_1"/>
<keyword evidence="2" id="KW-1185">Reference proteome</keyword>
<gene>
    <name evidence="1" type="ORF">PAXRUDRAFT_132079</name>
</gene>